<dbReference type="PRINTS" id="PR00133">
    <property type="entry name" value="GLHYDRLASE3"/>
</dbReference>
<name>A0A9P9G800_FUSSL</name>
<evidence type="ECO:0000259" key="11">
    <source>
        <dbReference type="PROSITE" id="PS51820"/>
    </source>
</evidence>
<feature type="domain" description="PA14" evidence="11">
    <location>
        <begin position="1207"/>
        <end position="1358"/>
    </location>
</feature>
<gene>
    <name evidence="12" type="ORF">B0J15DRAFT_598980</name>
</gene>
<dbReference type="InterPro" id="IPR035398">
    <property type="entry name" value="Bac_rhamnosid_C"/>
</dbReference>
<evidence type="ECO:0000256" key="9">
    <source>
        <dbReference type="ARBA" id="ARBA00023326"/>
    </source>
</evidence>
<dbReference type="Gene3D" id="1.50.10.10">
    <property type="match status" value="1"/>
</dbReference>
<dbReference type="PROSITE" id="PS51820">
    <property type="entry name" value="PA14"/>
    <property type="match status" value="1"/>
</dbReference>
<dbReference type="InterPro" id="IPR026891">
    <property type="entry name" value="Fn3-like"/>
</dbReference>
<evidence type="ECO:0000256" key="5">
    <source>
        <dbReference type="ARBA" id="ARBA00022801"/>
    </source>
</evidence>
<dbReference type="Gene3D" id="3.40.50.1700">
    <property type="entry name" value="Glycoside hydrolase family 3 C-terminal domain"/>
    <property type="match status" value="1"/>
</dbReference>
<comment type="caution">
    <text evidence="12">The sequence shown here is derived from an EMBL/GenBank/DDBJ whole genome shotgun (WGS) entry which is preliminary data.</text>
</comment>
<evidence type="ECO:0000256" key="4">
    <source>
        <dbReference type="ARBA" id="ARBA00012744"/>
    </source>
</evidence>
<keyword evidence="5 10" id="KW-0378">Hydrolase</keyword>
<dbReference type="InterPro" id="IPR002772">
    <property type="entry name" value="Glyco_hydro_3_C"/>
</dbReference>
<keyword evidence="13" id="KW-1185">Reference proteome</keyword>
<dbReference type="Gene3D" id="2.60.420.10">
    <property type="entry name" value="Maltose phosphorylase, domain 3"/>
    <property type="match status" value="1"/>
</dbReference>
<dbReference type="Pfam" id="PF17390">
    <property type="entry name" value="Bac_rhamnosid_C"/>
    <property type="match status" value="1"/>
</dbReference>
<comment type="similarity">
    <text evidence="3 10">Belongs to the glycosyl hydrolase 3 family.</text>
</comment>
<dbReference type="PANTHER" id="PTHR42715">
    <property type="entry name" value="BETA-GLUCOSIDASE"/>
    <property type="match status" value="1"/>
</dbReference>
<evidence type="ECO:0000256" key="6">
    <source>
        <dbReference type="ARBA" id="ARBA00023180"/>
    </source>
</evidence>
<proteinExistence type="inferred from homology"/>
<keyword evidence="7 10" id="KW-0119">Carbohydrate metabolism</keyword>
<sequence length="1628" mass="179723">MRSGNHTAITTFGCNSNMQNSSMPPSNPKIACPMRVLRTLGNVQVGDELSFLSLVNAEPVTKAEVLLDYGRCEGGFPIFAITSASAPKGQRQVSFQVTYSETIDGIEHEKGDGPFFLFSNAMDSYRVCQHHANTGTDAQIVKSRFIQASQRYQKITLMEPDTALVFSQTGFQAVRPEATIKARFHCSDETINRIWRDGVRTVDMCTVHREETVPAWDVLDQGTRVFGGHWAPCRQGTRWSNKKVTFQTKIEKSGASWAVRMITNGLIFCLDVRSRKLTAVEGLSNQSSILPSFERGSWQLPESLDLSGWLTIETLAVEDRLTVKIQGQEVANVAEIQVKAMLGDNLVNTGSVAFGGPPGWVALYRDLSVRDLDGQILYENSFLQRDADRTFADFQVGTNKLPCTIDGAKRDRACFGGDVFVTGRSIAYSTADLDAWKGTIQLLLSHQNKDGYLGNLCPMQAPEHTGQDEPPYYGHYSLMYALLLVVSIKDYWLSSGDKALVERLFHQLERQMNFTRRFLNHDGLVEAPPYLSMTWFPMGGPVFGVSAGLNLAYFDALNAMAFMSKDKETEAQYLTQAKRLKEALISSLWNGERGTMRPSLSLPADGVFQDVNAYAVTLGISPEHPHTVEGIFPPNERLPPAFRGLDRWDKFGLTSPYASGFALEALFTKNEGTQARDLLLSVWGAMADQDSPNYSGAHWEAMKMNGTPFNHDVSLAHGWSTWPVFLLPRYLAGVYPLEAGWKKIGVEPVFAGLNTVEYSLDTPQGHLRVGLYVEEQKSTGTIKLLAPKGSTVVVKAPKGWSLAAGGFIEGDGTEVYLELSKEEDMDTQEILKSLTLEEKVRLLSGTPNDFVSISGIPEKKIAPLKTADSISGIRPSEFDGALTTACFPNTACIASTWNTELLERMGRELTRQAKIKHAQLILGPTINIHRDPRAGRNFECFSEDPLLSGYMGAAIVNGIQSQGFGACAKHFVCNDSETQRRYYNVDESPYGRTLREIYLAAWYNKVDGKFCCDSEAIVEDILRKEWGYKGIVMSDWFGTRSTVASMKAGVDVEMPVPIFRGEKLVKAVNNGEIRQDQIDASVSRLLDLRRRTRNAQSEGPEKSEIFVQTNEIARRLAQEGIILLKNTKETLPIQGSNDLRVAVVGEYAKNAVFTGGGSASCNPQYRQVPLDLLREALPNPDSVSYAAGVRLRRIIPVASPEIITTDQGQKGVEISYFNAGGDKPFLTEILEEATINLMAQRKPGLELSGSHIEMSTNLVPKTTGTHTLALRHSGSFSVRVDGIEVFKGDAPGITTEQFLFNLRKLESRVELPMEAGKSYNIRIRMQSRQPVVGEPTPYGLTLAFEEQYSEEQAISQAVEVAKMSDITIIFAGRSEQYESEGFDLEEITLPVNQVAMIKAVAAASKTVVLLHCGNPIDISSFVDDVDAIVNMHFPGQEGPQAMVDILTGKVNPSGRLTTTWFKTLQDWPSFGNFPAKDNNDGNFVIKYAEGLAVGYRAPVPAARVQFSFGHGLSYTSFSYEGLRVSLDESSSPAVLKVSVRVTNTGSVPGKEVVQVYISPPCNVSDWRPSRELKEFTKVDLLAGEAKEVSIDLDIDTFSSHWSDSLRAWTLDKGEYTVEVGSQRATFVI</sequence>
<keyword evidence="8 10" id="KW-0326">Glycosidase</keyword>
<keyword evidence="9 10" id="KW-0624">Polysaccharide degradation</keyword>
<dbReference type="InterPro" id="IPR011658">
    <property type="entry name" value="PA14_dom"/>
</dbReference>
<dbReference type="InterPro" id="IPR012341">
    <property type="entry name" value="6hp_glycosidase-like_sf"/>
</dbReference>
<dbReference type="SUPFAM" id="SSF51445">
    <property type="entry name" value="(Trans)glycosidases"/>
    <property type="match status" value="1"/>
</dbReference>
<dbReference type="InterPro" id="IPR019800">
    <property type="entry name" value="Glyco_hydro_3_AS"/>
</dbReference>
<dbReference type="EMBL" id="JAGTJS010000025">
    <property type="protein sequence ID" value="KAH7234603.1"/>
    <property type="molecule type" value="Genomic_DNA"/>
</dbReference>
<dbReference type="Pfam" id="PF07691">
    <property type="entry name" value="PA14"/>
    <property type="match status" value="1"/>
</dbReference>
<dbReference type="InterPro" id="IPR017853">
    <property type="entry name" value="GH"/>
</dbReference>
<evidence type="ECO:0000313" key="12">
    <source>
        <dbReference type="EMBL" id="KAH7234603.1"/>
    </source>
</evidence>
<keyword evidence="6" id="KW-0325">Glycoprotein</keyword>
<protein>
    <recommendedName>
        <fullName evidence="4 10">beta-glucosidase</fullName>
        <ecNumber evidence="4 10">3.2.1.21</ecNumber>
    </recommendedName>
</protein>
<dbReference type="PROSITE" id="PS00775">
    <property type="entry name" value="GLYCOSYL_HYDROL_F3"/>
    <property type="match status" value="1"/>
</dbReference>
<organism evidence="12 13">
    <name type="scientific">Fusarium solani</name>
    <name type="common">Filamentous fungus</name>
    <dbReference type="NCBI Taxonomy" id="169388"/>
    <lineage>
        <taxon>Eukaryota</taxon>
        <taxon>Fungi</taxon>
        <taxon>Dikarya</taxon>
        <taxon>Ascomycota</taxon>
        <taxon>Pezizomycotina</taxon>
        <taxon>Sordariomycetes</taxon>
        <taxon>Hypocreomycetidae</taxon>
        <taxon>Hypocreales</taxon>
        <taxon>Nectriaceae</taxon>
        <taxon>Fusarium</taxon>
        <taxon>Fusarium solani species complex</taxon>
    </lineage>
</organism>
<comment type="catalytic activity">
    <reaction evidence="1 10">
        <text>Hydrolysis of terminal, non-reducing beta-D-glucosyl residues with release of beta-D-glucose.</text>
        <dbReference type="EC" id="3.2.1.21"/>
    </reaction>
</comment>
<dbReference type="InterPro" id="IPR036881">
    <property type="entry name" value="Glyco_hydro_3_C_sf"/>
</dbReference>
<evidence type="ECO:0000256" key="10">
    <source>
        <dbReference type="RuleBase" id="RU361161"/>
    </source>
</evidence>
<dbReference type="Pfam" id="PF14310">
    <property type="entry name" value="Fn3-like"/>
    <property type="match status" value="1"/>
</dbReference>
<dbReference type="Pfam" id="PF01915">
    <property type="entry name" value="Glyco_hydro_3_C"/>
    <property type="match status" value="1"/>
</dbReference>
<dbReference type="Pfam" id="PF00933">
    <property type="entry name" value="Glyco_hydro_3"/>
    <property type="match status" value="1"/>
</dbReference>
<evidence type="ECO:0000256" key="2">
    <source>
        <dbReference type="ARBA" id="ARBA00004987"/>
    </source>
</evidence>
<dbReference type="InterPro" id="IPR037524">
    <property type="entry name" value="PA14/GLEYA"/>
</dbReference>
<dbReference type="Gene3D" id="2.60.40.10">
    <property type="entry name" value="Immunoglobulins"/>
    <property type="match status" value="1"/>
</dbReference>
<dbReference type="InterPro" id="IPR001764">
    <property type="entry name" value="Glyco_hydro_3_N"/>
</dbReference>
<dbReference type="Proteomes" id="UP000736672">
    <property type="component" value="Unassembled WGS sequence"/>
</dbReference>
<comment type="pathway">
    <text evidence="2 10">Glycan metabolism; cellulose degradation.</text>
</comment>
<dbReference type="OrthoDB" id="10036721at2759"/>
<dbReference type="SMART" id="SM01217">
    <property type="entry name" value="Fn3_like"/>
    <property type="match status" value="1"/>
</dbReference>
<reference evidence="12" key="1">
    <citation type="journal article" date="2021" name="Nat. Commun.">
        <title>Genetic determinants of endophytism in the Arabidopsis root mycobiome.</title>
        <authorList>
            <person name="Mesny F."/>
            <person name="Miyauchi S."/>
            <person name="Thiergart T."/>
            <person name="Pickel B."/>
            <person name="Atanasova L."/>
            <person name="Karlsson M."/>
            <person name="Huettel B."/>
            <person name="Barry K.W."/>
            <person name="Haridas S."/>
            <person name="Chen C."/>
            <person name="Bauer D."/>
            <person name="Andreopoulos W."/>
            <person name="Pangilinan J."/>
            <person name="LaButti K."/>
            <person name="Riley R."/>
            <person name="Lipzen A."/>
            <person name="Clum A."/>
            <person name="Drula E."/>
            <person name="Henrissat B."/>
            <person name="Kohler A."/>
            <person name="Grigoriev I.V."/>
            <person name="Martin F.M."/>
            <person name="Hacquard S."/>
        </authorList>
    </citation>
    <scope>NUCLEOTIDE SEQUENCE</scope>
    <source>
        <strain evidence="12">FSSC 5 MPI-SDFR-AT-0091</strain>
    </source>
</reference>
<evidence type="ECO:0000256" key="7">
    <source>
        <dbReference type="ARBA" id="ARBA00023277"/>
    </source>
</evidence>
<dbReference type="SUPFAM" id="SSF52279">
    <property type="entry name" value="Beta-D-glucan exohydrolase, C-terminal domain"/>
    <property type="match status" value="1"/>
</dbReference>
<accession>A0A9P9G800</accession>
<dbReference type="Gene3D" id="3.20.20.300">
    <property type="entry name" value="Glycoside hydrolase, family 3, N-terminal domain"/>
    <property type="match status" value="1"/>
</dbReference>
<evidence type="ECO:0000256" key="3">
    <source>
        <dbReference type="ARBA" id="ARBA00005336"/>
    </source>
</evidence>
<dbReference type="InterPro" id="IPR008928">
    <property type="entry name" value="6-hairpin_glycosidase_sf"/>
</dbReference>
<dbReference type="Gene3D" id="2.60.120.260">
    <property type="entry name" value="Galactose-binding domain-like"/>
    <property type="match status" value="1"/>
</dbReference>
<evidence type="ECO:0000256" key="8">
    <source>
        <dbReference type="ARBA" id="ARBA00023295"/>
    </source>
</evidence>
<dbReference type="GO" id="GO:0000272">
    <property type="term" value="P:polysaccharide catabolic process"/>
    <property type="evidence" value="ECO:0007669"/>
    <property type="project" value="UniProtKB-KW"/>
</dbReference>
<dbReference type="SUPFAM" id="SSF48208">
    <property type="entry name" value="Six-hairpin glycosidases"/>
    <property type="match status" value="1"/>
</dbReference>
<dbReference type="GO" id="GO:0008422">
    <property type="term" value="F:beta-glucosidase activity"/>
    <property type="evidence" value="ECO:0007669"/>
    <property type="project" value="UniProtKB-EC"/>
</dbReference>
<dbReference type="InterPro" id="IPR036962">
    <property type="entry name" value="Glyco_hydro_3_N_sf"/>
</dbReference>
<dbReference type="InterPro" id="IPR050288">
    <property type="entry name" value="Cellulose_deg_GH3"/>
</dbReference>
<evidence type="ECO:0000256" key="1">
    <source>
        <dbReference type="ARBA" id="ARBA00000448"/>
    </source>
</evidence>
<dbReference type="InterPro" id="IPR013783">
    <property type="entry name" value="Ig-like_fold"/>
</dbReference>
<dbReference type="PANTHER" id="PTHR42715:SF10">
    <property type="entry name" value="BETA-GLUCOSIDASE"/>
    <property type="match status" value="1"/>
</dbReference>
<dbReference type="EC" id="3.2.1.21" evidence="4 10"/>
<evidence type="ECO:0000313" key="13">
    <source>
        <dbReference type="Proteomes" id="UP000736672"/>
    </source>
</evidence>